<protein>
    <submittedName>
        <fullName evidence="4">Response regulator receiver protein</fullName>
    </submittedName>
</protein>
<organism evidence="4 5">
    <name type="scientific">Magnetococcus marinus (strain ATCC BAA-1437 / JCM 17883 / MC-1)</name>
    <dbReference type="NCBI Taxonomy" id="156889"/>
    <lineage>
        <taxon>Bacteria</taxon>
        <taxon>Pseudomonadati</taxon>
        <taxon>Pseudomonadota</taxon>
        <taxon>Magnetococcia</taxon>
        <taxon>Magnetococcales</taxon>
        <taxon>Magnetococcaceae</taxon>
        <taxon>Magnetococcus</taxon>
    </lineage>
</organism>
<dbReference type="eggNOG" id="COG3706">
    <property type="taxonomic scope" value="Bacteria"/>
</dbReference>
<dbReference type="Pfam" id="PF00072">
    <property type="entry name" value="Response_reg"/>
    <property type="match status" value="1"/>
</dbReference>
<reference evidence="4 5" key="2">
    <citation type="journal article" date="2012" name="Int. J. Syst. Evol. Microbiol.">
        <title>Magnetococcus marinus gen. nov., sp. nov., a marine, magnetotactic bacterium that represents a novel lineage (Magnetococcaceae fam. nov.; Magnetococcales ord. nov.) at the base of the Alphaproteobacteria.</title>
        <authorList>
            <person name="Bazylinski D.A."/>
            <person name="Williams T.J."/>
            <person name="Lefevre C.T."/>
            <person name="Berg R.J."/>
            <person name="Zhang C.L."/>
            <person name="Bowser S.S."/>
            <person name="Dean A.J."/>
            <person name="Beveridge T.J."/>
        </authorList>
    </citation>
    <scope>NUCLEOTIDE SEQUENCE [LARGE SCALE GENOMIC DNA]</scope>
    <source>
        <strain evidence="5">ATCC BAA-1437 / JCM 17883 / MC-1</strain>
    </source>
</reference>
<name>A0LAI4_MAGMM</name>
<dbReference type="OrthoDB" id="5456285at2"/>
<dbReference type="GO" id="GO:0000160">
    <property type="term" value="P:phosphorelay signal transduction system"/>
    <property type="evidence" value="ECO:0007669"/>
    <property type="project" value="InterPro"/>
</dbReference>
<dbReference type="EMBL" id="CP000471">
    <property type="protein sequence ID" value="ABK44977.1"/>
    <property type="molecule type" value="Genomic_DNA"/>
</dbReference>
<evidence type="ECO:0000313" key="4">
    <source>
        <dbReference type="EMBL" id="ABK44977.1"/>
    </source>
</evidence>
<dbReference type="InterPro" id="IPR001789">
    <property type="entry name" value="Sig_transdc_resp-reg_receiver"/>
</dbReference>
<dbReference type="KEGG" id="mgm:Mmc1_2477"/>
<dbReference type="PANTHER" id="PTHR44591">
    <property type="entry name" value="STRESS RESPONSE REGULATOR PROTEIN 1"/>
    <property type="match status" value="1"/>
</dbReference>
<feature type="domain" description="Response regulatory" evidence="3">
    <location>
        <begin position="7"/>
        <end position="123"/>
    </location>
</feature>
<evidence type="ECO:0000256" key="2">
    <source>
        <dbReference type="PROSITE-ProRule" id="PRU00169"/>
    </source>
</evidence>
<keyword evidence="5" id="KW-1185">Reference proteome</keyword>
<dbReference type="AlphaFoldDB" id="A0LAI4"/>
<feature type="modified residue" description="4-aspartylphosphate" evidence="2">
    <location>
        <position position="56"/>
    </location>
</feature>
<sequence length="124" mass="13397">MDVTNARVLIVDDEFINQQIASAILKGAGYDYMVATSGEEALEMVHSYAPDLILLDVLMPGMSGFEVVKHLKSDASTRHIPVILVTAFPTGSLALMDWMPGQKILLPNPLTTVNLKHGCAISCV</sequence>
<dbReference type="PROSITE" id="PS50110">
    <property type="entry name" value="RESPONSE_REGULATORY"/>
    <property type="match status" value="1"/>
</dbReference>
<keyword evidence="1 2" id="KW-0597">Phosphoprotein</keyword>
<dbReference type="HOGENOM" id="CLU_000445_69_17_5"/>
<dbReference type="InterPro" id="IPR050595">
    <property type="entry name" value="Bact_response_regulator"/>
</dbReference>
<dbReference type="SMART" id="SM00448">
    <property type="entry name" value="REC"/>
    <property type="match status" value="1"/>
</dbReference>
<dbReference type="Gene3D" id="3.40.50.2300">
    <property type="match status" value="1"/>
</dbReference>
<dbReference type="SUPFAM" id="SSF52172">
    <property type="entry name" value="CheY-like"/>
    <property type="match status" value="1"/>
</dbReference>
<reference evidence="5" key="1">
    <citation type="journal article" date="2009" name="Appl. Environ. Microbiol.">
        <title>Complete genome sequence of the chemolithoautotrophic marine magnetotactic coccus strain MC-1.</title>
        <authorList>
            <person name="Schubbe S."/>
            <person name="Williams T.J."/>
            <person name="Xie G."/>
            <person name="Kiss H.E."/>
            <person name="Brettin T.S."/>
            <person name="Martinez D."/>
            <person name="Ross C.A."/>
            <person name="Schuler D."/>
            <person name="Cox B.L."/>
            <person name="Nealson K.H."/>
            <person name="Bazylinski D.A."/>
        </authorList>
    </citation>
    <scope>NUCLEOTIDE SEQUENCE [LARGE SCALE GENOMIC DNA]</scope>
    <source>
        <strain evidence="5">ATCC BAA-1437 / JCM 17883 / MC-1</strain>
    </source>
</reference>
<dbReference type="STRING" id="156889.Mmc1_2477"/>
<dbReference type="Proteomes" id="UP000002586">
    <property type="component" value="Chromosome"/>
</dbReference>
<accession>A0LAI4</accession>
<evidence type="ECO:0000259" key="3">
    <source>
        <dbReference type="PROSITE" id="PS50110"/>
    </source>
</evidence>
<gene>
    <name evidence="4" type="ordered locus">Mmc1_2477</name>
</gene>
<dbReference type="PANTHER" id="PTHR44591:SF3">
    <property type="entry name" value="RESPONSE REGULATORY DOMAIN-CONTAINING PROTEIN"/>
    <property type="match status" value="1"/>
</dbReference>
<dbReference type="InterPro" id="IPR011006">
    <property type="entry name" value="CheY-like_superfamily"/>
</dbReference>
<dbReference type="RefSeq" id="WP_011714096.1">
    <property type="nucleotide sequence ID" value="NC_008576.1"/>
</dbReference>
<proteinExistence type="predicted"/>
<evidence type="ECO:0000256" key="1">
    <source>
        <dbReference type="ARBA" id="ARBA00022553"/>
    </source>
</evidence>
<evidence type="ECO:0000313" key="5">
    <source>
        <dbReference type="Proteomes" id="UP000002586"/>
    </source>
</evidence>